<dbReference type="PANTHER" id="PTHR13710">
    <property type="entry name" value="DNA HELICASE RECQ FAMILY MEMBER"/>
    <property type="match status" value="1"/>
</dbReference>
<proteinExistence type="inferred from homology"/>
<feature type="compositionally biased region" description="Polar residues" evidence="12">
    <location>
        <begin position="1154"/>
        <end position="1163"/>
    </location>
</feature>
<keyword evidence="5" id="KW-0347">Helicase</keyword>
<dbReference type="GO" id="GO:0005737">
    <property type="term" value="C:cytoplasm"/>
    <property type="evidence" value="ECO:0007669"/>
    <property type="project" value="TreeGrafter"/>
</dbReference>
<dbReference type="CDD" id="cd18794">
    <property type="entry name" value="SF2_C_RecQ"/>
    <property type="match status" value="1"/>
</dbReference>
<dbReference type="Proteomes" id="UP000824998">
    <property type="component" value="Unassembled WGS sequence"/>
</dbReference>
<feature type="region of interest" description="Disordered" evidence="12">
    <location>
        <begin position="914"/>
        <end position="1004"/>
    </location>
</feature>
<dbReference type="InterPro" id="IPR001650">
    <property type="entry name" value="Helicase_C-like"/>
</dbReference>
<feature type="region of interest" description="Disordered" evidence="12">
    <location>
        <begin position="1148"/>
        <end position="1258"/>
    </location>
</feature>
<feature type="region of interest" description="Disordered" evidence="12">
    <location>
        <begin position="140"/>
        <end position="161"/>
    </location>
</feature>
<dbReference type="Pfam" id="PF00270">
    <property type="entry name" value="DEAD"/>
    <property type="match status" value="1"/>
</dbReference>
<dbReference type="PROSITE" id="PS51192">
    <property type="entry name" value="HELICASE_ATP_BIND_1"/>
    <property type="match status" value="1"/>
</dbReference>
<evidence type="ECO:0000313" key="16">
    <source>
        <dbReference type="Proteomes" id="UP000824998"/>
    </source>
</evidence>
<keyword evidence="6" id="KW-0067">ATP-binding</keyword>
<comment type="caution">
    <text evidence="15">The sequence shown here is derived from an EMBL/GenBank/DDBJ whole genome shotgun (WGS) entry which is preliminary data.</text>
</comment>
<keyword evidence="9" id="KW-0539">Nucleus</keyword>
<evidence type="ECO:0000256" key="3">
    <source>
        <dbReference type="ARBA" id="ARBA00022741"/>
    </source>
</evidence>
<sequence>MSSSGITADDRALLKLYLKYPSALESYYERVAQVLKDNAAAVMEYVDKKAPAPMAMKTERDILLDQKKAYDDLAVAREKYRILTIDKKKLHHEIAEMMNEDIDTTSADERMISLGPQVRELEKILIQHLHESGAVNDGFGTGPIITKPQAQPPDPKIQEPPLIQSSVRSSQVVFQTQFPSLPTVSSTTSDVYQPGQPILFSTRGSKANQQSSRISYQPSPSPRRQEMPRLFNDGPHSRNSTNKPIRQPSFHPEPSPMNYGSDDELFDDLLAEESGLHRNGRPTRDQDMGDVEEDYGDFDDIDFLEVTQDFESRQHLQRLASRPSPKILAMENPRPLSNPRTRESRSRTDVGKKTMYSTMDPAHASMMRHPWSGDVSKALKDRFRLRGFRQNQLEAINATLGGKDAFILMPTGGGKSLCYQLPAVVQSGKTKGVTIVISPLLSLMSDQVDHLKKRNIQAFLVTGETSPEERNVVFGALNNPLPEQFIQLLYVTPEMVGKSGKLSSALARLHKNRRLARIVIDEAHCVSQWGHDFRPDYKSLDLVRRKYPGVPFIALTATATRNVKADCIHNLGMEGCEEYKQSFNRPNLHYEVRSKKGKGVGVEVLESMRRLILEDYTNQTGIIYTLSRKGCEDLASKLQEHGISAHHFHASMEPEQKKQVQRDWQAGKYQVVVATIAFGMGIDKPDVRFVIHHTIPKSLEGYYQETGRAGRDGKPSGCYLYYGYQDTAVLQRFIEESEGTEEVKERQREMLKRMVQFCEERSDCRRANILAYFGEAFNKEDCGKMCDNCTSDAQFESKDVTRQVQAAIKIVKALKDEKVTLLHIVDILRGSQSTKLTNQGRQGLDGYGVASNLPRHEVERMFIRLLMDRVFEEYSVILRGGFPQQYITLGPNFRDFEKGRRKIKLLVQVSESTNGAGNMTKQAGSKAEDMDKRSRARALPTSTMLTSPLVPSSHKFNQFQGNKAPNYDDDSSSDEAFEPPRQSITRQNQSRKVLGPPITTDDRMKNLPDMHRVFVHDFVAEAKKKEEHIRNKRGLSSAWFTESDFRAMAIHWTTTTKEMLRIPGINTDNVQRWGGKFVGLVEEFHQNYEDTLEPGDMDGNHKTVIDLVSDQETTDDEYGESDDASQAELPSKYFNPANPEVAEFNARVAEEQSKPTSRRQASPSRKYRGGSSGRDKFRSGKKFSGRRTGGSASGSATGSSRSFSVSGVARRGQSRRGSGMSKMATSSRGGVARDGNLMRAFGNRGDSGSRGGIGMMPT</sequence>
<keyword evidence="7" id="KW-0238">DNA-binding</keyword>
<dbReference type="GO" id="GO:0005524">
    <property type="term" value="F:ATP binding"/>
    <property type="evidence" value="ECO:0007669"/>
    <property type="project" value="UniProtKB-KW"/>
</dbReference>
<feature type="region of interest" description="Disordered" evidence="12">
    <location>
        <begin position="314"/>
        <end position="351"/>
    </location>
</feature>
<dbReference type="InterPro" id="IPR027417">
    <property type="entry name" value="P-loop_NTPase"/>
</dbReference>
<accession>A0A9P8C9H4</accession>
<keyword evidence="8" id="KW-0413">Isomerase</keyword>
<dbReference type="CDD" id="cd17920">
    <property type="entry name" value="DEXHc_RecQ"/>
    <property type="match status" value="1"/>
</dbReference>
<dbReference type="GO" id="GO:0043138">
    <property type="term" value="F:3'-5' DNA helicase activity"/>
    <property type="evidence" value="ECO:0007669"/>
    <property type="project" value="UniProtKB-EC"/>
</dbReference>
<evidence type="ECO:0000256" key="5">
    <source>
        <dbReference type="ARBA" id="ARBA00022806"/>
    </source>
</evidence>
<evidence type="ECO:0000256" key="12">
    <source>
        <dbReference type="SAM" id="MobiDB-lite"/>
    </source>
</evidence>
<evidence type="ECO:0000256" key="10">
    <source>
        <dbReference type="ARBA" id="ARBA00034617"/>
    </source>
</evidence>
<dbReference type="InterPro" id="IPR036388">
    <property type="entry name" value="WH-like_DNA-bd_sf"/>
</dbReference>
<dbReference type="Gene3D" id="1.10.10.10">
    <property type="entry name" value="Winged helix-like DNA-binding domain superfamily/Winged helix DNA-binding domain"/>
    <property type="match status" value="1"/>
</dbReference>
<feature type="compositionally biased region" description="Acidic residues" evidence="12">
    <location>
        <begin position="967"/>
        <end position="977"/>
    </location>
</feature>
<keyword evidence="16" id="KW-1185">Reference proteome</keyword>
<feature type="compositionally biased region" description="Polar residues" evidence="12">
    <location>
        <begin position="982"/>
        <end position="991"/>
    </location>
</feature>
<dbReference type="InterPro" id="IPR004589">
    <property type="entry name" value="DNA_helicase_ATP-dep_RecQ"/>
</dbReference>
<dbReference type="Pfam" id="PF09382">
    <property type="entry name" value="RQC"/>
    <property type="match status" value="1"/>
</dbReference>
<dbReference type="FunFam" id="3.40.50.300:FF:001975">
    <property type="entry name" value="ATP-dependent DNA helicase"/>
    <property type="match status" value="1"/>
</dbReference>
<dbReference type="GO" id="GO:0016787">
    <property type="term" value="F:hydrolase activity"/>
    <property type="evidence" value="ECO:0007669"/>
    <property type="project" value="UniProtKB-KW"/>
</dbReference>
<evidence type="ECO:0000256" key="7">
    <source>
        <dbReference type="ARBA" id="ARBA00023125"/>
    </source>
</evidence>
<keyword evidence="4 15" id="KW-0378">Hydrolase</keyword>
<dbReference type="InterPro" id="IPR014001">
    <property type="entry name" value="Helicase_ATP-bd"/>
</dbReference>
<evidence type="ECO:0000256" key="2">
    <source>
        <dbReference type="ARBA" id="ARBA00005446"/>
    </source>
</evidence>
<dbReference type="GO" id="GO:0005634">
    <property type="term" value="C:nucleus"/>
    <property type="evidence" value="ECO:0007669"/>
    <property type="project" value="UniProtKB-SubCell"/>
</dbReference>
<keyword evidence="3" id="KW-0547">Nucleotide-binding</keyword>
<dbReference type="OrthoDB" id="10261556at2759"/>
<reference evidence="15" key="1">
    <citation type="journal article" date="2021" name="IMA Fungus">
        <title>Genomic characterization of three marine fungi, including Emericellopsis atlantica sp. nov. with signatures of a generalist lifestyle and marine biomass degradation.</title>
        <authorList>
            <person name="Hagestad O.C."/>
            <person name="Hou L."/>
            <person name="Andersen J.H."/>
            <person name="Hansen E.H."/>
            <person name="Altermark B."/>
            <person name="Li C."/>
            <person name="Kuhnert E."/>
            <person name="Cox R.J."/>
            <person name="Crous P.W."/>
            <person name="Spatafora J.W."/>
            <person name="Lail K."/>
            <person name="Amirebrahimi M."/>
            <person name="Lipzen A."/>
            <person name="Pangilinan J."/>
            <person name="Andreopoulos W."/>
            <person name="Hayes R.D."/>
            <person name="Ng V."/>
            <person name="Grigoriev I.V."/>
            <person name="Jackson S.A."/>
            <person name="Sutton T.D.S."/>
            <person name="Dobson A.D.W."/>
            <person name="Rama T."/>
        </authorList>
    </citation>
    <scope>NUCLEOTIDE SEQUENCE</scope>
    <source>
        <strain evidence="15">TRa018bII</strain>
    </source>
</reference>
<feature type="compositionally biased region" description="Polar residues" evidence="12">
    <location>
        <begin position="940"/>
        <end position="963"/>
    </location>
</feature>
<dbReference type="EMBL" id="MU251365">
    <property type="protein sequence ID" value="KAG9238829.1"/>
    <property type="molecule type" value="Genomic_DNA"/>
</dbReference>
<dbReference type="SUPFAM" id="SSF52540">
    <property type="entry name" value="P-loop containing nucleoside triphosphate hydrolases"/>
    <property type="match status" value="2"/>
</dbReference>
<dbReference type="SMART" id="SM00956">
    <property type="entry name" value="RQC"/>
    <property type="match status" value="1"/>
</dbReference>
<evidence type="ECO:0000256" key="9">
    <source>
        <dbReference type="ARBA" id="ARBA00023242"/>
    </source>
</evidence>
<dbReference type="InterPro" id="IPR032284">
    <property type="entry name" value="RecQ_Zn-bd"/>
</dbReference>
<evidence type="ECO:0000256" key="6">
    <source>
        <dbReference type="ARBA" id="ARBA00022840"/>
    </source>
</evidence>
<dbReference type="PROSITE" id="PS51194">
    <property type="entry name" value="HELICASE_CTER"/>
    <property type="match status" value="1"/>
</dbReference>
<evidence type="ECO:0000256" key="4">
    <source>
        <dbReference type="ARBA" id="ARBA00022801"/>
    </source>
</evidence>
<dbReference type="InterPro" id="IPR018982">
    <property type="entry name" value="RQC_domain"/>
</dbReference>
<evidence type="ECO:0000256" key="1">
    <source>
        <dbReference type="ARBA" id="ARBA00004123"/>
    </source>
</evidence>
<dbReference type="GO" id="GO:0009378">
    <property type="term" value="F:four-way junction helicase activity"/>
    <property type="evidence" value="ECO:0007669"/>
    <property type="project" value="TreeGrafter"/>
</dbReference>
<dbReference type="SMART" id="SM00490">
    <property type="entry name" value="HELICc"/>
    <property type="match status" value="1"/>
</dbReference>
<evidence type="ECO:0000259" key="14">
    <source>
        <dbReference type="PROSITE" id="PS51194"/>
    </source>
</evidence>
<dbReference type="Pfam" id="PF16124">
    <property type="entry name" value="RecQ_Zn_bind"/>
    <property type="match status" value="1"/>
</dbReference>
<dbReference type="GO" id="GO:0006260">
    <property type="term" value="P:DNA replication"/>
    <property type="evidence" value="ECO:0007669"/>
    <property type="project" value="InterPro"/>
</dbReference>
<evidence type="ECO:0000259" key="13">
    <source>
        <dbReference type="PROSITE" id="PS51192"/>
    </source>
</evidence>
<dbReference type="GO" id="GO:0003677">
    <property type="term" value="F:DNA binding"/>
    <property type="evidence" value="ECO:0007669"/>
    <property type="project" value="UniProtKB-KW"/>
</dbReference>
<feature type="compositionally biased region" description="Basic and acidic residues" evidence="12">
    <location>
        <begin position="340"/>
        <end position="351"/>
    </location>
</feature>
<feature type="region of interest" description="Disordered" evidence="12">
    <location>
        <begin position="1112"/>
        <end position="1136"/>
    </location>
</feature>
<dbReference type="SMART" id="SM00487">
    <property type="entry name" value="DEXDc"/>
    <property type="match status" value="1"/>
</dbReference>
<dbReference type="Pfam" id="PF00271">
    <property type="entry name" value="Helicase_C"/>
    <property type="match status" value="1"/>
</dbReference>
<dbReference type="PROSITE" id="PS00690">
    <property type="entry name" value="DEAH_ATP_HELICASE"/>
    <property type="match status" value="1"/>
</dbReference>
<feature type="domain" description="Helicase ATP-binding" evidence="13">
    <location>
        <begin position="396"/>
        <end position="577"/>
    </location>
</feature>
<gene>
    <name evidence="15" type="ORF">BJ875DRAFT_450091</name>
</gene>
<name>A0A9P8C9H4_9HELO</name>
<dbReference type="PANTHER" id="PTHR13710:SF153">
    <property type="entry name" value="RECQ-LIKE DNA HELICASE BLM"/>
    <property type="match status" value="1"/>
</dbReference>
<dbReference type="EC" id="5.6.2.4" evidence="11"/>
<feature type="region of interest" description="Disordered" evidence="12">
    <location>
        <begin position="182"/>
        <end position="295"/>
    </location>
</feature>
<dbReference type="InterPro" id="IPR002464">
    <property type="entry name" value="DNA/RNA_helicase_DEAH_CS"/>
</dbReference>
<dbReference type="InterPro" id="IPR011545">
    <property type="entry name" value="DEAD/DEAH_box_helicase_dom"/>
</dbReference>
<evidence type="ECO:0000256" key="11">
    <source>
        <dbReference type="ARBA" id="ARBA00034808"/>
    </source>
</evidence>
<feature type="compositionally biased region" description="Low complexity" evidence="12">
    <location>
        <begin position="1193"/>
        <end position="1219"/>
    </location>
</feature>
<comment type="similarity">
    <text evidence="2">Belongs to the helicase family. RecQ subfamily.</text>
</comment>
<dbReference type="NCBIfam" id="TIGR00614">
    <property type="entry name" value="recQ_fam"/>
    <property type="match status" value="1"/>
</dbReference>
<feature type="compositionally biased region" description="Polar residues" evidence="12">
    <location>
        <begin position="182"/>
        <end position="191"/>
    </location>
</feature>
<feature type="compositionally biased region" description="Acidic residues" evidence="12">
    <location>
        <begin position="1112"/>
        <end position="1125"/>
    </location>
</feature>
<feature type="domain" description="Helicase C-terminal" evidence="14">
    <location>
        <begin position="612"/>
        <end position="751"/>
    </location>
</feature>
<feature type="compositionally biased region" description="Acidic residues" evidence="12">
    <location>
        <begin position="261"/>
        <end position="271"/>
    </location>
</feature>
<feature type="compositionally biased region" description="Polar residues" evidence="12">
    <location>
        <begin position="914"/>
        <end position="923"/>
    </location>
</feature>
<evidence type="ECO:0000256" key="8">
    <source>
        <dbReference type="ARBA" id="ARBA00023235"/>
    </source>
</evidence>
<dbReference type="GO" id="GO:0000724">
    <property type="term" value="P:double-strand break repair via homologous recombination"/>
    <property type="evidence" value="ECO:0007669"/>
    <property type="project" value="TreeGrafter"/>
</dbReference>
<dbReference type="Gene3D" id="3.40.50.300">
    <property type="entry name" value="P-loop containing nucleotide triphosphate hydrolases"/>
    <property type="match status" value="2"/>
</dbReference>
<feature type="compositionally biased region" description="Polar residues" evidence="12">
    <location>
        <begin position="202"/>
        <end position="218"/>
    </location>
</feature>
<feature type="compositionally biased region" description="Gly residues" evidence="12">
    <location>
        <begin position="1248"/>
        <end position="1258"/>
    </location>
</feature>
<protein>
    <recommendedName>
        <fullName evidence="11">DNA 3'-5' helicase</fullName>
        <ecNumber evidence="11">5.6.2.4</ecNumber>
    </recommendedName>
</protein>
<organism evidence="15 16">
    <name type="scientific">Amylocarpus encephaloides</name>
    <dbReference type="NCBI Taxonomy" id="45428"/>
    <lineage>
        <taxon>Eukaryota</taxon>
        <taxon>Fungi</taxon>
        <taxon>Dikarya</taxon>
        <taxon>Ascomycota</taxon>
        <taxon>Pezizomycotina</taxon>
        <taxon>Leotiomycetes</taxon>
        <taxon>Helotiales</taxon>
        <taxon>Helotiales incertae sedis</taxon>
        <taxon>Amylocarpus</taxon>
    </lineage>
</organism>
<dbReference type="GO" id="GO:0005694">
    <property type="term" value="C:chromosome"/>
    <property type="evidence" value="ECO:0007669"/>
    <property type="project" value="TreeGrafter"/>
</dbReference>
<evidence type="ECO:0000313" key="15">
    <source>
        <dbReference type="EMBL" id="KAG9238829.1"/>
    </source>
</evidence>
<comment type="catalytic activity">
    <reaction evidence="10">
        <text>Couples ATP hydrolysis with the unwinding of duplex DNA by translocating in the 3'-5' direction.</text>
        <dbReference type="EC" id="5.6.2.4"/>
    </reaction>
</comment>
<dbReference type="AlphaFoldDB" id="A0A9P8C9H4"/>
<dbReference type="FunFam" id="3.40.50.300:FF:000537">
    <property type="entry name" value="Bloom syndrome RecQ-like helicase"/>
    <property type="match status" value="1"/>
</dbReference>
<comment type="subcellular location">
    <subcellularLocation>
        <location evidence="1">Nucleus</location>
    </subcellularLocation>
</comment>